<dbReference type="GO" id="GO:0009360">
    <property type="term" value="C:DNA polymerase III complex"/>
    <property type="evidence" value="ECO:0007669"/>
    <property type="project" value="UniProtKB-UniRule"/>
</dbReference>
<dbReference type="EMBL" id="JACHHP010000003">
    <property type="protein sequence ID" value="MBB5208553.1"/>
    <property type="molecule type" value="Genomic_DNA"/>
</dbReference>
<comment type="caution">
    <text evidence="12">The sequence shown here is derived from an EMBL/GenBank/DDBJ whole genome shotgun (WGS) entry which is preliminary data.</text>
</comment>
<dbReference type="Gene3D" id="1.10.8.60">
    <property type="match status" value="1"/>
</dbReference>
<evidence type="ECO:0000256" key="2">
    <source>
        <dbReference type="ARBA" id="ARBA00017703"/>
    </source>
</evidence>
<evidence type="ECO:0000259" key="11">
    <source>
        <dbReference type="Pfam" id="PF21694"/>
    </source>
</evidence>
<keyword evidence="5" id="KW-0235">DNA replication</keyword>
<dbReference type="RefSeq" id="WP_183961075.1">
    <property type="nucleotide sequence ID" value="NZ_JACHHP010000003.1"/>
</dbReference>
<sequence length="339" mass="36675">MPLSLPQFEQRLGGDTLPPAILLAGAEPLLLLEAADAVRARARTLGFAEREVHDVETGFDWDALRTSFASLSLFSARRLIELRLPTGKPGKEGGDIVAGFCANPVPDLCLLVSAAQWSRAHETAWVKSVEQAGWFVPLWPLKPNELPGWIGRRLRQRGVDAGPDAVAALVERVEGNLLAAAQEVDKLALLKPPGRLDAETMLGLVADSARYDVFRLTDTALAGDTTHALRMLAGLRGEGEQVPPMLSWIASQVQLLAQFSAVAERGGNLGQAMQQARMWDSKQGLFRRALGRGNARHFERLLADCARIDRIAKGRAGGDAWLELERLIVGIGAPRALPG</sequence>
<dbReference type="GO" id="GO:0003677">
    <property type="term" value="F:DNA binding"/>
    <property type="evidence" value="ECO:0007669"/>
    <property type="project" value="InterPro"/>
</dbReference>
<evidence type="ECO:0000259" key="10">
    <source>
        <dbReference type="Pfam" id="PF06144"/>
    </source>
</evidence>
<evidence type="ECO:0000256" key="1">
    <source>
        <dbReference type="ARBA" id="ARBA00012417"/>
    </source>
</evidence>
<dbReference type="InterPro" id="IPR010372">
    <property type="entry name" value="DNA_pol3_delta_N"/>
</dbReference>
<organism evidence="12 13">
    <name type="scientific">Chiayiivirga flava</name>
    <dbReference type="NCBI Taxonomy" id="659595"/>
    <lineage>
        <taxon>Bacteria</taxon>
        <taxon>Pseudomonadati</taxon>
        <taxon>Pseudomonadota</taxon>
        <taxon>Gammaproteobacteria</taxon>
        <taxon>Lysobacterales</taxon>
        <taxon>Lysobacteraceae</taxon>
        <taxon>Chiayiivirga</taxon>
    </lineage>
</organism>
<keyword evidence="6" id="KW-0239">DNA-directed DNA polymerase</keyword>
<dbReference type="CDD" id="cd18138">
    <property type="entry name" value="HLD_clamp_pol_III_delta"/>
    <property type="match status" value="1"/>
</dbReference>
<evidence type="ECO:0000256" key="9">
    <source>
        <dbReference type="NCBIfam" id="TIGR01128"/>
    </source>
</evidence>
<dbReference type="SUPFAM" id="SSF52540">
    <property type="entry name" value="P-loop containing nucleoside triphosphate hydrolases"/>
    <property type="match status" value="1"/>
</dbReference>
<evidence type="ECO:0000256" key="5">
    <source>
        <dbReference type="ARBA" id="ARBA00022705"/>
    </source>
</evidence>
<evidence type="ECO:0000313" key="13">
    <source>
        <dbReference type="Proteomes" id="UP000521199"/>
    </source>
</evidence>
<dbReference type="NCBIfam" id="TIGR01128">
    <property type="entry name" value="holA"/>
    <property type="match status" value="1"/>
</dbReference>
<evidence type="ECO:0000256" key="7">
    <source>
        <dbReference type="ARBA" id="ARBA00034754"/>
    </source>
</evidence>
<dbReference type="GO" id="GO:0003887">
    <property type="term" value="F:DNA-directed DNA polymerase activity"/>
    <property type="evidence" value="ECO:0007669"/>
    <property type="project" value="UniProtKB-UniRule"/>
</dbReference>
<dbReference type="PANTHER" id="PTHR34388:SF1">
    <property type="entry name" value="DNA POLYMERASE III SUBUNIT DELTA"/>
    <property type="match status" value="1"/>
</dbReference>
<keyword evidence="13" id="KW-1185">Reference proteome</keyword>
<dbReference type="Proteomes" id="UP000521199">
    <property type="component" value="Unassembled WGS sequence"/>
</dbReference>
<keyword evidence="4 12" id="KW-0548">Nucleotidyltransferase</keyword>
<dbReference type="Pfam" id="PF06144">
    <property type="entry name" value="DNA_pol3_delta"/>
    <property type="match status" value="1"/>
</dbReference>
<proteinExistence type="inferred from homology"/>
<reference evidence="12 13" key="1">
    <citation type="submission" date="2020-08" db="EMBL/GenBank/DDBJ databases">
        <title>Genomic Encyclopedia of Type Strains, Phase IV (KMG-IV): sequencing the most valuable type-strain genomes for metagenomic binning, comparative biology and taxonomic classification.</title>
        <authorList>
            <person name="Goeker M."/>
        </authorList>
    </citation>
    <scope>NUCLEOTIDE SEQUENCE [LARGE SCALE GENOMIC DNA]</scope>
    <source>
        <strain evidence="12 13">DSM 24163</strain>
    </source>
</reference>
<comment type="catalytic activity">
    <reaction evidence="8">
        <text>DNA(n) + a 2'-deoxyribonucleoside 5'-triphosphate = DNA(n+1) + diphosphate</text>
        <dbReference type="Rhea" id="RHEA:22508"/>
        <dbReference type="Rhea" id="RHEA-COMP:17339"/>
        <dbReference type="Rhea" id="RHEA-COMP:17340"/>
        <dbReference type="ChEBI" id="CHEBI:33019"/>
        <dbReference type="ChEBI" id="CHEBI:61560"/>
        <dbReference type="ChEBI" id="CHEBI:173112"/>
        <dbReference type="EC" id="2.7.7.7"/>
    </reaction>
</comment>
<dbReference type="PANTHER" id="PTHR34388">
    <property type="entry name" value="DNA POLYMERASE III SUBUNIT DELTA"/>
    <property type="match status" value="1"/>
</dbReference>
<dbReference type="Gene3D" id="1.20.272.10">
    <property type="match status" value="1"/>
</dbReference>
<feature type="domain" description="DNA polymerase III delta N-terminal" evidence="10">
    <location>
        <begin position="22"/>
        <end position="131"/>
    </location>
</feature>
<accession>A0A7W8G168</accession>
<keyword evidence="3 12" id="KW-0808">Transferase</keyword>
<evidence type="ECO:0000256" key="3">
    <source>
        <dbReference type="ARBA" id="ARBA00022679"/>
    </source>
</evidence>
<dbReference type="AlphaFoldDB" id="A0A7W8G168"/>
<dbReference type="InterPro" id="IPR008921">
    <property type="entry name" value="DNA_pol3_clamp-load_cplx_C"/>
</dbReference>
<name>A0A7W8G168_9GAMM</name>
<dbReference type="InterPro" id="IPR005790">
    <property type="entry name" value="DNA_polIII_delta"/>
</dbReference>
<evidence type="ECO:0000313" key="12">
    <source>
        <dbReference type="EMBL" id="MBB5208553.1"/>
    </source>
</evidence>
<feature type="domain" description="DNA polymerase III delta subunit-like C-terminal" evidence="11">
    <location>
        <begin position="212"/>
        <end position="314"/>
    </location>
</feature>
<protein>
    <recommendedName>
        <fullName evidence="2 9">DNA polymerase III subunit delta</fullName>
        <ecNumber evidence="1 9">2.7.7.7</ecNumber>
    </recommendedName>
</protein>
<dbReference type="Gene3D" id="3.40.50.300">
    <property type="entry name" value="P-loop containing nucleotide triphosphate hydrolases"/>
    <property type="match status" value="1"/>
</dbReference>
<evidence type="ECO:0000256" key="4">
    <source>
        <dbReference type="ARBA" id="ARBA00022695"/>
    </source>
</evidence>
<comment type="similarity">
    <text evidence="7">Belongs to the DNA polymerase HolA subunit family.</text>
</comment>
<dbReference type="GO" id="GO:0006261">
    <property type="term" value="P:DNA-templated DNA replication"/>
    <property type="evidence" value="ECO:0007669"/>
    <property type="project" value="TreeGrafter"/>
</dbReference>
<dbReference type="InterPro" id="IPR048466">
    <property type="entry name" value="DNA_pol3_delta-like_C"/>
</dbReference>
<dbReference type="Pfam" id="PF21694">
    <property type="entry name" value="DNA_pol3_delta_C"/>
    <property type="match status" value="1"/>
</dbReference>
<dbReference type="EC" id="2.7.7.7" evidence="1 9"/>
<dbReference type="InterPro" id="IPR027417">
    <property type="entry name" value="P-loop_NTPase"/>
</dbReference>
<evidence type="ECO:0000256" key="6">
    <source>
        <dbReference type="ARBA" id="ARBA00022932"/>
    </source>
</evidence>
<evidence type="ECO:0000256" key="8">
    <source>
        <dbReference type="ARBA" id="ARBA00049244"/>
    </source>
</evidence>
<dbReference type="SUPFAM" id="SSF48019">
    <property type="entry name" value="post-AAA+ oligomerization domain-like"/>
    <property type="match status" value="1"/>
</dbReference>
<gene>
    <name evidence="12" type="ORF">HNQ52_002095</name>
</gene>